<feature type="transmembrane region" description="Helical" evidence="1">
    <location>
        <begin position="7"/>
        <end position="28"/>
    </location>
</feature>
<feature type="non-terminal residue" evidence="3">
    <location>
        <position position="1"/>
    </location>
</feature>
<evidence type="ECO:0000256" key="1">
    <source>
        <dbReference type="SAM" id="Phobius"/>
    </source>
</evidence>
<dbReference type="FunFam" id="2.60.40.10:FF:000533">
    <property type="entry name" value="Uncharacterized protein, isoform A"/>
    <property type="match status" value="1"/>
</dbReference>
<dbReference type="SMART" id="SM00408">
    <property type="entry name" value="IGc2"/>
    <property type="match status" value="1"/>
</dbReference>
<dbReference type="GO" id="GO:0032589">
    <property type="term" value="C:neuron projection membrane"/>
    <property type="evidence" value="ECO:0007669"/>
    <property type="project" value="TreeGrafter"/>
</dbReference>
<dbReference type="InterPro" id="IPR036179">
    <property type="entry name" value="Ig-like_dom_sf"/>
</dbReference>
<proteinExistence type="predicted"/>
<dbReference type="Proteomes" id="UP001233999">
    <property type="component" value="Unassembled WGS sequence"/>
</dbReference>
<keyword evidence="1" id="KW-0812">Transmembrane</keyword>
<keyword evidence="1" id="KW-0472">Membrane</keyword>
<evidence type="ECO:0000259" key="2">
    <source>
        <dbReference type="PROSITE" id="PS50835"/>
    </source>
</evidence>
<evidence type="ECO:0000313" key="3">
    <source>
        <dbReference type="EMBL" id="KAJ9587903.1"/>
    </source>
</evidence>
<comment type="caution">
    <text evidence="3">The sequence shown here is derived from an EMBL/GenBank/DDBJ whole genome shotgun (WGS) entry which is preliminary data.</text>
</comment>
<dbReference type="InterPro" id="IPR013783">
    <property type="entry name" value="Ig-like_fold"/>
</dbReference>
<dbReference type="PANTHER" id="PTHR23279:SF46">
    <property type="entry name" value="DEFECTIVE PROBOSCIS EXTENSION RESPONSE 10, ISOFORM A-RELATED"/>
    <property type="match status" value="1"/>
</dbReference>
<accession>A0AAD7ZY27</accession>
<protein>
    <recommendedName>
        <fullName evidence="2">Ig-like domain-containing protein</fullName>
    </recommendedName>
</protein>
<dbReference type="InterPro" id="IPR003599">
    <property type="entry name" value="Ig_sub"/>
</dbReference>
<keyword evidence="4" id="KW-1185">Reference proteome</keyword>
<gene>
    <name evidence="3" type="ORF">L9F63_018684</name>
</gene>
<feature type="non-terminal residue" evidence="3">
    <location>
        <position position="302"/>
    </location>
</feature>
<dbReference type="InterPro" id="IPR037448">
    <property type="entry name" value="Zig-8"/>
</dbReference>
<organism evidence="3 4">
    <name type="scientific">Diploptera punctata</name>
    <name type="common">Pacific beetle cockroach</name>
    <dbReference type="NCBI Taxonomy" id="6984"/>
    <lineage>
        <taxon>Eukaryota</taxon>
        <taxon>Metazoa</taxon>
        <taxon>Ecdysozoa</taxon>
        <taxon>Arthropoda</taxon>
        <taxon>Hexapoda</taxon>
        <taxon>Insecta</taxon>
        <taxon>Pterygota</taxon>
        <taxon>Neoptera</taxon>
        <taxon>Polyneoptera</taxon>
        <taxon>Dictyoptera</taxon>
        <taxon>Blattodea</taxon>
        <taxon>Blaberoidea</taxon>
        <taxon>Blaberidae</taxon>
        <taxon>Diplopterinae</taxon>
        <taxon>Diploptera</taxon>
    </lineage>
</organism>
<dbReference type="Gene3D" id="2.60.40.10">
    <property type="entry name" value="Immunoglobulins"/>
    <property type="match status" value="1"/>
</dbReference>
<keyword evidence="1" id="KW-1133">Transmembrane helix</keyword>
<dbReference type="Pfam" id="PF13927">
    <property type="entry name" value="Ig_3"/>
    <property type="match status" value="1"/>
</dbReference>
<evidence type="ECO:0000313" key="4">
    <source>
        <dbReference type="Proteomes" id="UP001233999"/>
    </source>
</evidence>
<name>A0AAD7ZY27_DIPPU</name>
<dbReference type="GO" id="GO:0050808">
    <property type="term" value="P:synapse organization"/>
    <property type="evidence" value="ECO:0007669"/>
    <property type="project" value="TreeGrafter"/>
</dbReference>
<sequence>SIRFYQMVVVYFIFNILIIILISCLSISCKDIEQNGKSVLETMNDKISSPKERNNRIANDITIQRLLDDDENPSWQQLKAIRMPTATILGGPDLHVDKGSTINLTCTIKYSPEPPAYIFWYHHDEVISYDSNRGGVSVITEKGDVTTSYLLIQHAELSDSGKYSCSPSNADVASVRVHVLNGEYPAAMQTGSAGLSNNSISMATVVLLSLFYDLKVPRQMAALKMATIEQLTAEEFRQLELGLRMNTTVFETAVSWKHESYELNSLQQGLEASHLNTPATLFMALQKMDHYSQTISPRKFKF</sequence>
<dbReference type="PANTHER" id="PTHR23279">
    <property type="entry name" value="DEFECTIVE PROBOSCIS EXTENSION RESPONSE DPR -RELATED"/>
    <property type="match status" value="1"/>
</dbReference>
<dbReference type="InterPro" id="IPR007110">
    <property type="entry name" value="Ig-like_dom"/>
</dbReference>
<dbReference type="AlphaFoldDB" id="A0AAD7ZY27"/>
<reference evidence="3" key="1">
    <citation type="journal article" date="2023" name="IScience">
        <title>Live-bearing cockroach genome reveals convergent evolutionary mechanisms linked to viviparity in insects and beyond.</title>
        <authorList>
            <person name="Fouks B."/>
            <person name="Harrison M.C."/>
            <person name="Mikhailova A.A."/>
            <person name="Marchal E."/>
            <person name="English S."/>
            <person name="Carruthers M."/>
            <person name="Jennings E.C."/>
            <person name="Chiamaka E.L."/>
            <person name="Frigard R.A."/>
            <person name="Pippel M."/>
            <person name="Attardo G.M."/>
            <person name="Benoit J.B."/>
            <person name="Bornberg-Bauer E."/>
            <person name="Tobe S.S."/>
        </authorList>
    </citation>
    <scope>NUCLEOTIDE SEQUENCE</scope>
    <source>
        <strain evidence="3">Stay&amp;Tobe</strain>
    </source>
</reference>
<feature type="domain" description="Ig-like" evidence="2">
    <location>
        <begin position="84"/>
        <end position="176"/>
    </location>
</feature>
<dbReference type="PROSITE" id="PS50835">
    <property type="entry name" value="IG_LIKE"/>
    <property type="match status" value="1"/>
</dbReference>
<dbReference type="CDD" id="cd00096">
    <property type="entry name" value="Ig"/>
    <property type="match status" value="1"/>
</dbReference>
<dbReference type="SUPFAM" id="SSF48726">
    <property type="entry name" value="Immunoglobulin"/>
    <property type="match status" value="1"/>
</dbReference>
<dbReference type="SMART" id="SM00409">
    <property type="entry name" value="IG"/>
    <property type="match status" value="1"/>
</dbReference>
<dbReference type="EMBL" id="JASPKZ010006054">
    <property type="protein sequence ID" value="KAJ9587903.1"/>
    <property type="molecule type" value="Genomic_DNA"/>
</dbReference>
<dbReference type="InterPro" id="IPR003598">
    <property type="entry name" value="Ig_sub2"/>
</dbReference>
<reference evidence="3" key="2">
    <citation type="submission" date="2023-05" db="EMBL/GenBank/DDBJ databases">
        <authorList>
            <person name="Fouks B."/>
        </authorList>
    </citation>
    <scope>NUCLEOTIDE SEQUENCE</scope>
    <source>
        <strain evidence="3">Stay&amp;Tobe</strain>
        <tissue evidence="3">Testes</tissue>
    </source>
</reference>